<keyword evidence="2" id="KW-1185">Reference proteome</keyword>
<accession>A0AAV2E0R1</accession>
<dbReference type="EMBL" id="OZ034816">
    <property type="protein sequence ID" value="CAL1379135.1"/>
    <property type="molecule type" value="Genomic_DNA"/>
</dbReference>
<proteinExistence type="predicted"/>
<reference evidence="1 2" key="1">
    <citation type="submission" date="2024-04" db="EMBL/GenBank/DDBJ databases">
        <authorList>
            <person name="Fracassetti M."/>
        </authorList>
    </citation>
    <scope>NUCLEOTIDE SEQUENCE [LARGE SCALE GENOMIC DNA]</scope>
</reference>
<evidence type="ECO:0000313" key="1">
    <source>
        <dbReference type="EMBL" id="CAL1379135.1"/>
    </source>
</evidence>
<protein>
    <submittedName>
        <fullName evidence="1">Uncharacterized protein</fullName>
    </submittedName>
</protein>
<dbReference type="AlphaFoldDB" id="A0AAV2E0R1"/>
<evidence type="ECO:0000313" key="2">
    <source>
        <dbReference type="Proteomes" id="UP001497516"/>
    </source>
</evidence>
<dbReference type="Proteomes" id="UP001497516">
    <property type="component" value="Chromosome 3"/>
</dbReference>
<name>A0AAV2E0R1_9ROSI</name>
<organism evidence="1 2">
    <name type="scientific">Linum trigynum</name>
    <dbReference type="NCBI Taxonomy" id="586398"/>
    <lineage>
        <taxon>Eukaryota</taxon>
        <taxon>Viridiplantae</taxon>
        <taxon>Streptophyta</taxon>
        <taxon>Embryophyta</taxon>
        <taxon>Tracheophyta</taxon>
        <taxon>Spermatophyta</taxon>
        <taxon>Magnoliopsida</taxon>
        <taxon>eudicotyledons</taxon>
        <taxon>Gunneridae</taxon>
        <taxon>Pentapetalae</taxon>
        <taxon>rosids</taxon>
        <taxon>fabids</taxon>
        <taxon>Malpighiales</taxon>
        <taxon>Linaceae</taxon>
        <taxon>Linum</taxon>
    </lineage>
</organism>
<gene>
    <name evidence="1" type="ORF">LTRI10_LOCUS20675</name>
</gene>
<sequence length="66" mass="7877">MNFLVFITWAWWYRTGPDNGHICIYDDFLLNAQMKPIVSVCFMLRMISDGIMFKNEVDETTFEDMD</sequence>